<dbReference type="GO" id="GO:0046872">
    <property type="term" value="F:metal ion binding"/>
    <property type="evidence" value="ECO:0007669"/>
    <property type="project" value="UniProtKB-KW"/>
</dbReference>
<dbReference type="Pfam" id="PF13442">
    <property type="entry name" value="Cytochrome_CBB3"/>
    <property type="match status" value="1"/>
</dbReference>
<feature type="domain" description="Cytochrome c" evidence="4">
    <location>
        <begin position="29"/>
        <end position="138"/>
    </location>
</feature>
<accession>A0A1W1CHG4</accession>
<dbReference type="PROSITE" id="PS51007">
    <property type="entry name" value="CYTC"/>
    <property type="match status" value="2"/>
</dbReference>
<evidence type="ECO:0000313" key="5">
    <source>
        <dbReference type="EMBL" id="SFV65185.1"/>
    </source>
</evidence>
<dbReference type="InterPro" id="IPR009056">
    <property type="entry name" value="Cyt_c-like_dom"/>
</dbReference>
<keyword evidence="3" id="KW-0408">Iron</keyword>
<gene>
    <name evidence="5" type="ORF">MNB_SV-10-746</name>
</gene>
<sequence>MHKSNKLLFILTGVFMLLLLSGCESGRKKVHYDGETLLEQKCAVCHNLKMPPNTYEDEKAPPMMAVVFHLKDFMKITMNDEKYSKFIPFVQDYVIHPSAKKSYCDKESLKTYGVMPSQKGKVTKEELKAIASYMYDYYDQQKYLKQMQKKAAFDALPKGEQLARRNGCFNCHALDKSVIAPSFAQISKRDAKEIRDTIKNGSQGKWKGFHVMMPAFKSRMTEKDLYTLQKWIGTCSSKTQKAIPAENIKETPWKVKHVI</sequence>
<organism evidence="5">
    <name type="scientific">hydrothermal vent metagenome</name>
    <dbReference type="NCBI Taxonomy" id="652676"/>
    <lineage>
        <taxon>unclassified sequences</taxon>
        <taxon>metagenomes</taxon>
        <taxon>ecological metagenomes</taxon>
    </lineage>
</organism>
<dbReference type="PANTHER" id="PTHR33751">
    <property type="entry name" value="CBB3-TYPE CYTOCHROME C OXIDASE SUBUNIT FIXP"/>
    <property type="match status" value="1"/>
</dbReference>
<keyword evidence="1" id="KW-0349">Heme</keyword>
<dbReference type="InterPro" id="IPR036909">
    <property type="entry name" value="Cyt_c-like_dom_sf"/>
</dbReference>
<evidence type="ECO:0000256" key="2">
    <source>
        <dbReference type="ARBA" id="ARBA00022723"/>
    </source>
</evidence>
<dbReference type="PROSITE" id="PS51257">
    <property type="entry name" value="PROKAR_LIPOPROTEIN"/>
    <property type="match status" value="1"/>
</dbReference>
<dbReference type="EMBL" id="FPHL01000038">
    <property type="protein sequence ID" value="SFV65185.1"/>
    <property type="molecule type" value="Genomic_DNA"/>
</dbReference>
<feature type="domain" description="Cytochrome c" evidence="4">
    <location>
        <begin position="154"/>
        <end position="236"/>
    </location>
</feature>
<proteinExistence type="predicted"/>
<dbReference type="AlphaFoldDB" id="A0A1W1CHG4"/>
<evidence type="ECO:0000259" key="4">
    <source>
        <dbReference type="PROSITE" id="PS51007"/>
    </source>
</evidence>
<evidence type="ECO:0000256" key="3">
    <source>
        <dbReference type="ARBA" id="ARBA00023004"/>
    </source>
</evidence>
<reference evidence="5" key="1">
    <citation type="submission" date="2016-10" db="EMBL/GenBank/DDBJ databases">
        <authorList>
            <person name="de Groot N.N."/>
        </authorList>
    </citation>
    <scope>NUCLEOTIDE SEQUENCE</scope>
</reference>
<keyword evidence="2" id="KW-0479">Metal-binding</keyword>
<dbReference type="GO" id="GO:0020037">
    <property type="term" value="F:heme binding"/>
    <property type="evidence" value="ECO:0007669"/>
    <property type="project" value="InterPro"/>
</dbReference>
<dbReference type="SUPFAM" id="SSF46626">
    <property type="entry name" value="Cytochrome c"/>
    <property type="match status" value="2"/>
</dbReference>
<dbReference type="PANTHER" id="PTHR33751:SF1">
    <property type="entry name" value="CBB3-TYPE CYTOCHROME C OXIDASE SUBUNIT FIXP"/>
    <property type="match status" value="1"/>
</dbReference>
<dbReference type="GO" id="GO:0009055">
    <property type="term" value="F:electron transfer activity"/>
    <property type="evidence" value="ECO:0007669"/>
    <property type="project" value="InterPro"/>
</dbReference>
<name>A0A1W1CHG4_9ZZZZ</name>
<protein>
    <submittedName>
        <fullName evidence="5">Thioredoxin</fullName>
    </submittedName>
</protein>
<dbReference type="InterPro" id="IPR050597">
    <property type="entry name" value="Cytochrome_c_Oxidase_Subunit"/>
</dbReference>
<evidence type="ECO:0000256" key="1">
    <source>
        <dbReference type="ARBA" id="ARBA00022617"/>
    </source>
</evidence>
<dbReference type="Gene3D" id="1.10.760.10">
    <property type="entry name" value="Cytochrome c-like domain"/>
    <property type="match status" value="2"/>
</dbReference>